<organism evidence="2 3">
    <name type="scientific">Paractinoplanes tereljensis</name>
    <dbReference type="NCBI Taxonomy" id="571912"/>
    <lineage>
        <taxon>Bacteria</taxon>
        <taxon>Bacillati</taxon>
        <taxon>Actinomycetota</taxon>
        <taxon>Actinomycetes</taxon>
        <taxon>Micromonosporales</taxon>
        <taxon>Micromonosporaceae</taxon>
        <taxon>Paractinoplanes</taxon>
    </lineage>
</organism>
<dbReference type="SMART" id="SM00530">
    <property type="entry name" value="HTH_XRE"/>
    <property type="match status" value="1"/>
</dbReference>
<dbReference type="InterPro" id="IPR001387">
    <property type="entry name" value="Cro/C1-type_HTH"/>
</dbReference>
<dbReference type="Pfam" id="PF01381">
    <property type="entry name" value="HTH_3"/>
    <property type="match status" value="1"/>
</dbReference>
<gene>
    <name evidence="2" type="ORF">Ate02nite_23210</name>
</gene>
<comment type="caution">
    <text evidence="2">The sequence shown here is derived from an EMBL/GenBank/DDBJ whole genome shotgun (WGS) entry which is preliminary data.</text>
</comment>
<name>A0A919NJ00_9ACTN</name>
<sequence>MTIGSNAFWDDLAEDLKDPEFLRAYVVESVRIATIDAVVNALDDARLAAGLSKAALARTIGANPDAIRRLFTSGSVNPTLSTVAEIAAALGMRLTLEPLPTAERKQITEPLVNGEHGDTAALLGHLQAMRAPQPRRNAA</sequence>
<evidence type="ECO:0000313" key="2">
    <source>
        <dbReference type="EMBL" id="GIF19591.1"/>
    </source>
</evidence>
<dbReference type="PROSITE" id="PS50943">
    <property type="entry name" value="HTH_CROC1"/>
    <property type="match status" value="1"/>
</dbReference>
<dbReference type="GO" id="GO:0003677">
    <property type="term" value="F:DNA binding"/>
    <property type="evidence" value="ECO:0007669"/>
    <property type="project" value="InterPro"/>
</dbReference>
<dbReference type="EMBL" id="BOMY01000016">
    <property type="protein sequence ID" value="GIF19591.1"/>
    <property type="molecule type" value="Genomic_DNA"/>
</dbReference>
<keyword evidence="3" id="KW-1185">Reference proteome</keyword>
<evidence type="ECO:0000313" key="3">
    <source>
        <dbReference type="Proteomes" id="UP000623608"/>
    </source>
</evidence>
<reference evidence="2" key="1">
    <citation type="submission" date="2021-01" db="EMBL/GenBank/DDBJ databases">
        <title>Whole genome shotgun sequence of Actinoplanes tereljensis NBRC 105297.</title>
        <authorList>
            <person name="Komaki H."/>
            <person name="Tamura T."/>
        </authorList>
    </citation>
    <scope>NUCLEOTIDE SEQUENCE</scope>
    <source>
        <strain evidence="2">NBRC 105297</strain>
    </source>
</reference>
<proteinExistence type="predicted"/>
<protein>
    <recommendedName>
        <fullName evidence="1">HTH cro/C1-type domain-containing protein</fullName>
    </recommendedName>
</protein>
<dbReference type="RefSeq" id="WP_203803696.1">
    <property type="nucleotide sequence ID" value="NZ_BOMY01000016.1"/>
</dbReference>
<dbReference type="InterPro" id="IPR010982">
    <property type="entry name" value="Lambda_DNA-bd_dom_sf"/>
</dbReference>
<feature type="domain" description="HTH cro/C1-type" evidence="1">
    <location>
        <begin position="42"/>
        <end position="99"/>
    </location>
</feature>
<dbReference type="CDD" id="cd00093">
    <property type="entry name" value="HTH_XRE"/>
    <property type="match status" value="1"/>
</dbReference>
<evidence type="ECO:0000259" key="1">
    <source>
        <dbReference type="PROSITE" id="PS50943"/>
    </source>
</evidence>
<dbReference type="Gene3D" id="1.10.260.40">
    <property type="entry name" value="lambda repressor-like DNA-binding domains"/>
    <property type="match status" value="1"/>
</dbReference>
<accession>A0A919NJ00</accession>
<dbReference type="Proteomes" id="UP000623608">
    <property type="component" value="Unassembled WGS sequence"/>
</dbReference>
<dbReference type="SUPFAM" id="SSF47413">
    <property type="entry name" value="lambda repressor-like DNA-binding domains"/>
    <property type="match status" value="1"/>
</dbReference>
<dbReference type="AlphaFoldDB" id="A0A919NJ00"/>